<name>A0ABN1J7K6_9CLOT</name>
<dbReference type="Gene3D" id="3.90.320.10">
    <property type="match status" value="1"/>
</dbReference>
<dbReference type="InterPro" id="IPR014140">
    <property type="entry name" value="DNA_helicase_suAddB"/>
</dbReference>
<feature type="binding site" evidence="14">
    <location>
        <position position="1118"/>
    </location>
    <ligand>
        <name>[4Fe-4S] cluster</name>
        <dbReference type="ChEBI" id="CHEBI:49883"/>
    </ligand>
</feature>
<comment type="function">
    <text evidence="14">The heterodimer acts as both an ATP-dependent DNA helicase and an ATP-dependent, dual-direction single-stranded exonuclease. Recognizes the chi site generating a DNA molecule suitable for the initiation of homologous recombination. The AddB subunit has 5' -&gt; 3' nuclease activity but not helicase activity.</text>
</comment>
<dbReference type="InterPro" id="IPR027417">
    <property type="entry name" value="P-loop_NTPase"/>
</dbReference>
<evidence type="ECO:0000256" key="1">
    <source>
        <dbReference type="ARBA" id="ARBA00022485"/>
    </source>
</evidence>
<evidence type="ECO:0000256" key="2">
    <source>
        <dbReference type="ARBA" id="ARBA00022722"/>
    </source>
</evidence>
<dbReference type="EC" id="3.1.-.-" evidence="14"/>
<evidence type="ECO:0000256" key="10">
    <source>
        <dbReference type="ARBA" id="ARBA00023004"/>
    </source>
</evidence>
<sequence length="1150" mass="133157">MGLKFIYGRSGSGKSYYCLEDIKRSIEKGNNSNKILLVPEQFSFQSEKNLLKFLGEENINKAQVLSFKRLAFKVFNEVGGVTHRHINESGKAMLIYKIMKDINNELKVFKSSAKREGFIKTISEIITEFKRYSITPDALLKSSESIDENTLKSKIEDLGKIYSKFEEALKDKYIDSDDDLTLLLEKLDKSKLFNGAEVWIDEFFDFTPQEYKILEKILLKSKKTNVTLSTDVLEGNASIDNLDLFYPSKNTEEKFLRIIEENNIKFEKPVALSCAPCYRFREKEELIHLEKNLYAFPYREHKKPTEDITLFKALNRYGEIENTARDILKLVRERGYRFKDIAVITGDLEGYENLVRAIFSEYDVPYFIDKKLQISNNPIVVFILSAIEIFTKGWSYEAVFRYLKTGLTDLDEEEIDILENYVLANGIRGKKWTDKGEWSYRIKYGYYKDEEMSEEEKEDIKLINLLKEKISTPLINFHDNLKGSKSSKEMTLALYGFLEEMSINKRIEEWINKFKKIYELDRVNEYNQIWNIVIDLLDQIVEVLKEEEVSIDVFGKLLKSGFEQYELGLIPPSLDQLLVSSIERLRSHQIKALYIIGVNDGVFPKVLASEGLLTDIDRENLKSSGVEVAKDTKSKAFEDQFLTYITMTTMSHYLRVSYPISDYEGKSLRPSIVISKLKRIFPNIKEVSDVISSESIDEEFDKIGTPRSTFNELILNLRNINDSLEIHPLWLSAYDWYINNEEWKDKLINILEGFSHNNVAEILDTQKVRKLYGSKLNISVSRLEKYAECPFSYFVKYGLRAKERKIYKLSTPDIGTLMHEVLEDFSKYMEEKKMQWEDIDKKLCEGIVSNILDEKISNMPGSIFKSSPRYEYMGNSLKRIVSRAVSVIGEQISRGEFKPKDYELSFGFNGDFPPISIELSSGETVNLIGRIDRVDDLKDEKGTYIRIIDYKSGSKDFKLSDVYYGLQMQLLVYLDALLNEIERIHGENAFPAAMLYFKLDDPIIKTKGELTVEEIEDKIIKELKMKGLLLADAEIIKAMDRNVDGSSDILPVRINKDNTIGKSSSAATQEQFKLLREYVRGMIVKLCEEMLEGNISIKPYKKTDTTTPCRYCEYSSVCQFDTTISGNGYRFINDKSDDEVWELIKKSVEE</sequence>
<keyword evidence="7 14" id="KW-0347">Helicase</keyword>
<evidence type="ECO:0000259" key="15">
    <source>
        <dbReference type="PROSITE" id="PS51217"/>
    </source>
</evidence>
<proteinExistence type="inferred from homology"/>
<keyword evidence="11 14" id="KW-0411">Iron-sulfur</keyword>
<keyword evidence="9 14" id="KW-0067">ATP-binding</keyword>
<keyword evidence="1 14" id="KW-0004">4Fe-4S</keyword>
<evidence type="ECO:0000256" key="3">
    <source>
        <dbReference type="ARBA" id="ARBA00022723"/>
    </source>
</evidence>
<keyword evidence="2 14" id="KW-0540">Nuclease</keyword>
<reference evidence="16 17" key="1">
    <citation type="journal article" date="2019" name="Int. J. Syst. Evol. Microbiol.">
        <title>The Global Catalogue of Microorganisms (GCM) 10K type strain sequencing project: providing services to taxonomists for standard genome sequencing and annotation.</title>
        <authorList>
            <consortium name="The Broad Institute Genomics Platform"/>
            <consortium name="The Broad Institute Genome Sequencing Center for Infectious Disease"/>
            <person name="Wu L."/>
            <person name="Ma J."/>
        </authorList>
    </citation>
    <scope>NUCLEOTIDE SEQUENCE [LARGE SCALE GENOMIC DNA]</scope>
    <source>
        <strain evidence="16 17">JCM 1405</strain>
    </source>
</reference>
<dbReference type="Proteomes" id="UP001500339">
    <property type="component" value="Unassembled WGS sequence"/>
</dbReference>
<dbReference type="SUPFAM" id="SSF52540">
    <property type="entry name" value="P-loop containing nucleoside triphosphate hydrolases"/>
    <property type="match status" value="2"/>
</dbReference>
<keyword evidence="6 14" id="KW-0378">Hydrolase</keyword>
<comment type="miscellaneous">
    <text evidence="14">Despite having conserved helicase domains, this subunit does not have helicase activity.</text>
</comment>
<dbReference type="InterPro" id="IPR011604">
    <property type="entry name" value="PDDEXK-like_dom_sf"/>
</dbReference>
<comment type="cofactor">
    <cofactor evidence="14">
        <name>[4Fe-4S] cluster</name>
        <dbReference type="ChEBI" id="CHEBI:49883"/>
    </cofactor>
    <text evidence="14">Binds 1 [4Fe-4S] cluster.</text>
</comment>
<evidence type="ECO:0000256" key="5">
    <source>
        <dbReference type="ARBA" id="ARBA00022763"/>
    </source>
</evidence>
<evidence type="ECO:0000256" key="14">
    <source>
        <dbReference type="HAMAP-Rule" id="MF_01452"/>
    </source>
</evidence>
<evidence type="ECO:0000256" key="4">
    <source>
        <dbReference type="ARBA" id="ARBA00022741"/>
    </source>
</evidence>
<feature type="binding site" evidence="14">
    <location>
        <position position="1109"/>
    </location>
    <ligand>
        <name>[4Fe-4S] cluster</name>
        <dbReference type="ChEBI" id="CHEBI:49883"/>
    </ligand>
</feature>
<protein>
    <recommendedName>
        <fullName evidence="14">ATP-dependent helicase/deoxyribonuclease subunit B</fullName>
        <ecNumber evidence="14">3.1.-.-</ecNumber>
    </recommendedName>
    <alternativeName>
        <fullName evidence="14">ATP-dependent helicase/nuclease subunit AddB</fullName>
    </alternativeName>
</protein>
<evidence type="ECO:0000256" key="6">
    <source>
        <dbReference type="ARBA" id="ARBA00022801"/>
    </source>
</evidence>
<keyword evidence="13 14" id="KW-0234">DNA repair</keyword>
<dbReference type="PANTHER" id="PTHR30591:SF1">
    <property type="entry name" value="RECBCD ENZYME SUBUNIT RECC"/>
    <property type="match status" value="1"/>
</dbReference>
<evidence type="ECO:0000313" key="16">
    <source>
        <dbReference type="EMBL" id="GAA0731147.1"/>
    </source>
</evidence>
<feature type="binding site" evidence="14">
    <location>
        <position position="789"/>
    </location>
    <ligand>
        <name>[4Fe-4S] cluster</name>
        <dbReference type="ChEBI" id="CHEBI:49883"/>
    </ligand>
</feature>
<evidence type="ECO:0000256" key="7">
    <source>
        <dbReference type="ARBA" id="ARBA00022806"/>
    </source>
</evidence>
<dbReference type="EMBL" id="BAAACF010000013">
    <property type="protein sequence ID" value="GAA0731147.1"/>
    <property type="molecule type" value="Genomic_DNA"/>
</dbReference>
<keyword evidence="4 14" id="KW-0547">Nucleotide-binding</keyword>
<keyword evidence="10 14" id="KW-0408">Iron</keyword>
<organism evidence="16 17">
    <name type="scientific">Clostridium malenominatum</name>
    <dbReference type="NCBI Taxonomy" id="1539"/>
    <lineage>
        <taxon>Bacteria</taxon>
        <taxon>Bacillati</taxon>
        <taxon>Bacillota</taxon>
        <taxon>Clostridia</taxon>
        <taxon>Eubacteriales</taxon>
        <taxon>Clostridiaceae</taxon>
        <taxon>Clostridium</taxon>
    </lineage>
</organism>
<dbReference type="InterPro" id="IPR038726">
    <property type="entry name" value="PDDEXK_AddAB-type"/>
</dbReference>
<comment type="cofactor">
    <cofactor evidence="14">
        <name>Mg(2+)</name>
        <dbReference type="ChEBI" id="CHEBI:18420"/>
    </cofactor>
</comment>
<dbReference type="HAMAP" id="MF_01452">
    <property type="entry name" value="AddB_type1"/>
    <property type="match status" value="1"/>
</dbReference>
<dbReference type="Pfam" id="PF12705">
    <property type="entry name" value="PDDEXK_1"/>
    <property type="match status" value="1"/>
</dbReference>
<dbReference type="PROSITE" id="PS51217">
    <property type="entry name" value="UVRD_HELICASE_CTER"/>
    <property type="match status" value="1"/>
</dbReference>
<dbReference type="InterPro" id="IPR014017">
    <property type="entry name" value="DNA_helicase_UvrD-like_C"/>
</dbReference>
<evidence type="ECO:0000313" key="17">
    <source>
        <dbReference type="Proteomes" id="UP001500339"/>
    </source>
</evidence>
<accession>A0ABN1J7K6</accession>
<dbReference type="RefSeq" id="WP_343771564.1">
    <property type="nucleotide sequence ID" value="NZ_BAAACF010000013.1"/>
</dbReference>
<keyword evidence="8 14" id="KW-0269">Exonuclease</keyword>
<evidence type="ECO:0000256" key="13">
    <source>
        <dbReference type="ARBA" id="ARBA00023204"/>
    </source>
</evidence>
<evidence type="ECO:0000256" key="8">
    <source>
        <dbReference type="ARBA" id="ARBA00022839"/>
    </source>
</evidence>
<evidence type="ECO:0000256" key="9">
    <source>
        <dbReference type="ARBA" id="ARBA00022840"/>
    </source>
</evidence>
<dbReference type="Pfam" id="PF21445">
    <property type="entry name" value="ADDB_N"/>
    <property type="match status" value="1"/>
</dbReference>
<comment type="caution">
    <text evidence="16">The sequence shown here is derived from an EMBL/GenBank/DDBJ whole genome shotgun (WGS) entry which is preliminary data.</text>
</comment>
<keyword evidence="5 14" id="KW-0227">DNA damage</keyword>
<dbReference type="NCBIfam" id="TIGR02773">
    <property type="entry name" value="addB_Gpos"/>
    <property type="match status" value="1"/>
</dbReference>
<dbReference type="PANTHER" id="PTHR30591">
    <property type="entry name" value="RECBCD ENZYME SUBUNIT RECC"/>
    <property type="match status" value="1"/>
</dbReference>
<evidence type="ECO:0000256" key="11">
    <source>
        <dbReference type="ARBA" id="ARBA00023014"/>
    </source>
</evidence>
<feature type="binding site" evidence="14">
    <location>
        <position position="1112"/>
    </location>
    <ligand>
        <name>[4Fe-4S] cluster</name>
        <dbReference type="ChEBI" id="CHEBI:49883"/>
    </ligand>
</feature>
<gene>
    <name evidence="14 16" type="primary">addB</name>
    <name evidence="16" type="ORF">GCM10008905_33190</name>
</gene>
<feature type="domain" description="UvrD-like helicase C-terminal" evidence="15">
    <location>
        <begin position="277"/>
        <end position="587"/>
    </location>
</feature>
<evidence type="ECO:0000256" key="12">
    <source>
        <dbReference type="ARBA" id="ARBA00023125"/>
    </source>
</evidence>
<dbReference type="Gene3D" id="3.40.50.300">
    <property type="entry name" value="P-loop containing nucleotide triphosphate hydrolases"/>
    <property type="match status" value="3"/>
</dbReference>
<dbReference type="Gene3D" id="6.10.140.1030">
    <property type="match status" value="1"/>
</dbReference>
<keyword evidence="17" id="KW-1185">Reference proteome</keyword>
<comment type="subunit">
    <text evidence="14">Heterodimer of AddA and AddB.</text>
</comment>
<dbReference type="InterPro" id="IPR049035">
    <property type="entry name" value="ADDB_N"/>
</dbReference>
<keyword evidence="3 14" id="KW-0479">Metal-binding</keyword>
<dbReference type="GO" id="GO:0004386">
    <property type="term" value="F:helicase activity"/>
    <property type="evidence" value="ECO:0007669"/>
    <property type="project" value="UniProtKB-KW"/>
</dbReference>
<keyword evidence="12 14" id="KW-0238">DNA-binding</keyword>
<comment type="similarity">
    <text evidence="14">Belongs to the helicase family. AddB/RexB type 1 subfamily.</text>
</comment>